<dbReference type="CDD" id="cd19096">
    <property type="entry name" value="AKR_Fe-S_oxidoreductase"/>
    <property type="match status" value="1"/>
</dbReference>
<dbReference type="Pfam" id="PF00248">
    <property type="entry name" value="Aldo_ket_red"/>
    <property type="match status" value="1"/>
</dbReference>
<dbReference type="GO" id="GO:0051536">
    <property type="term" value="F:iron-sulfur cluster binding"/>
    <property type="evidence" value="ECO:0007669"/>
    <property type="project" value="InterPro"/>
</dbReference>
<dbReference type="InterPro" id="IPR023210">
    <property type="entry name" value="NADP_OxRdtase_dom"/>
</dbReference>
<evidence type="ECO:0000313" key="3">
    <source>
        <dbReference type="Proteomes" id="UP000070284"/>
    </source>
</evidence>
<protein>
    <submittedName>
        <fullName evidence="2">Aldo/keto reductase</fullName>
    </submittedName>
</protein>
<reference evidence="2 3" key="1">
    <citation type="journal article" date="2016" name="Sci. Rep.">
        <title>Metabolic traits of an uncultured archaeal lineage -MSBL1- from brine pools of the Red Sea.</title>
        <authorList>
            <person name="Mwirichia R."/>
            <person name="Alam I."/>
            <person name="Rashid M."/>
            <person name="Vinu M."/>
            <person name="Ba-Alawi W."/>
            <person name="Anthony Kamau A."/>
            <person name="Kamanda Ngugi D."/>
            <person name="Goker M."/>
            <person name="Klenk H.P."/>
            <person name="Bajic V."/>
            <person name="Stingl U."/>
        </authorList>
    </citation>
    <scope>NUCLEOTIDE SEQUENCE [LARGE SCALE GENOMIC DNA]</scope>
    <source>
        <strain evidence="2">SCGC-AAA259E19</strain>
    </source>
</reference>
<dbReference type="Gene3D" id="3.20.20.100">
    <property type="entry name" value="NADP-dependent oxidoreductase domain"/>
    <property type="match status" value="1"/>
</dbReference>
<dbReference type="InterPro" id="IPR053135">
    <property type="entry name" value="AKR2_Oxidoreductase"/>
</dbReference>
<accession>A0A133UN52</accession>
<gene>
    <name evidence="2" type="ORF">AKJ65_01440</name>
</gene>
<dbReference type="SUPFAM" id="SSF46548">
    <property type="entry name" value="alpha-helical ferredoxin"/>
    <property type="match status" value="1"/>
</dbReference>
<dbReference type="InterPro" id="IPR036812">
    <property type="entry name" value="NAD(P)_OxRdtase_dom_sf"/>
</dbReference>
<evidence type="ECO:0000259" key="1">
    <source>
        <dbReference type="PROSITE" id="PS51379"/>
    </source>
</evidence>
<dbReference type="PROSITE" id="PS51379">
    <property type="entry name" value="4FE4S_FER_2"/>
    <property type="match status" value="1"/>
</dbReference>
<dbReference type="InterPro" id="IPR017900">
    <property type="entry name" value="4Fe4S_Fe_S_CS"/>
</dbReference>
<dbReference type="EMBL" id="LHXO01000011">
    <property type="protein sequence ID" value="KXA95629.1"/>
    <property type="molecule type" value="Genomic_DNA"/>
</dbReference>
<comment type="caution">
    <text evidence="2">The sequence shown here is derived from an EMBL/GenBank/DDBJ whole genome shotgun (WGS) entry which is preliminary data.</text>
</comment>
<dbReference type="Gene3D" id="1.10.1060.10">
    <property type="entry name" value="Alpha-helical ferredoxin"/>
    <property type="match status" value="1"/>
</dbReference>
<dbReference type="PATRIC" id="fig|1698264.3.peg.108"/>
<dbReference type="Pfam" id="PF13187">
    <property type="entry name" value="Fer4_9"/>
    <property type="match status" value="1"/>
</dbReference>
<name>A0A133UN52_9EURY</name>
<feature type="domain" description="4Fe-4S ferredoxin-type" evidence="1">
    <location>
        <begin position="346"/>
        <end position="381"/>
    </location>
</feature>
<dbReference type="SUPFAM" id="SSF51430">
    <property type="entry name" value="NAD(P)-linked oxidoreductase"/>
    <property type="match status" value="1"/>
</dbReference>
<organism evidence="2 3">
    <name type="scientific">candidate division MSBL1 archaeon SCGC-AAA259E19</name>
    <dbReference type="NCBI Taxonomy" id="1698264"/>
    <lineage>
        <taxon>Archaea</taxon>
        <taxon>Methanobacteriati</taxon>
        <taxon>Methanobacteriota</taxon>
        <taxon>candidate division MSBL1</taxon>
    </lineage>
</organism>
<dbReference type="GO" id="GO:0016491">
    <property type="term" value="F:oxidoreductase activity"/>
    <property type="evidence" value="ECO:0007669"/>
    <property type="project" value="UniProtKB-ARBA"/>
</dbReference>
<dbReference type="PANTHER" id="PTHR43312">
    <property type="entry name" value="D-THREO-ALDOSE 1-DEHYDROGENASE"/>
    <property type="match status" value="1"/>
</dbReference>
<dbReference type="PANTHER" id="PTHR43312:SF2">
    <property type="entry name" value="OXIDOREDUCTASE"/>
    <property type="match status" value="1"/>
</dbReference>
<dbReference type="PROSITE" id="PS00198">
    <property type="entry name" value="4FE4S_FER_1"/>
    <property type="match status" value="1"/>
</dbReference>
<dbReference type="InterPro" id="IPR017896">
    <property type="entry name" value="4Fe4S_Fe-S-bd"/>
</dbReference>
<sequence>MQYRKFSEDIPFEVSALGFGAMRLPTTGDEEFSDEIDEDQAVKMIRYAIDHGVNYVDTAWPYHGGASEKLVGKALQDGYREKVKLATKFSWPWMEDELGMEMETEEDYNEYLNKQLERLQTDHIDFYLLHGLGRDGWESYQEMEIFGWLERAREEGRINHIGFSFHDDLDTFKEIVDGYDWEFCQIMYNYLDQKFQAGRKGLKYAADKGLGVIIMEPLRGGQLATELPSEVEQVFGGAEMKREPVEWGLLWLWNQPEVSVVLSGMSALDQVKQNVEIADRSGVDKLDEDELEIVERAREKYRDLLAVGCTGCNYCMPCPNGVKITRVFDLYNRAEIYHEYEENKENYYDLDEEHRASSCVACGQCEKACPQNLPIIELMEEVTEYFDDKKPKAVRNEG</sequence>
<proteinExistence type="predicted"/>
<evidence type="ECO:0000313" key="2">
    <source>
        <dbReference type="EMBL" id="KXA95629.1"/>
    </source>
</evidence>
<keyword evidence="3" id="KW-1185">Reference proteome</keyword>
<dbReference type="AlphaFoldDB" id="A0A133UN52"/>
<dbReference type="InterPro" id="IPR009051">
    <property type="entry name" value="Helical_ferredxn"/>
</dbReference>
<dbReference type="Proteomes" id="UP000070284">
    <property type="component" value="Unassembled WGS sequence"/>
</dbReference>